<feature type="domain" description="Alanine racemase N-terminal" evidence="5">
    <location>
        <begin position="8"/>
        <end position="228"/>
    </location>
</feature>
<comment type="similarity">
    <text evidence="2 4">Belongs to the pyridoxal phosphate-binding protein YggS/PROSC family.</text>
</comment>
<feature type="modified residue" description="N6-(pyridoxal phosphate)lysine" evidence="2 3">
    <location>
        <position position="36"/>
    </location>
</feature>
<evidence type="ECO:0000256" key="3">
    <source>
        <dbReference type="PIRSR" id="PIRSR004848-1"/>
    </source>
</evidence>
<evidence type="ECO:0000259" key="5">
    <source>
        <dbReference type="Pfam" id="PF01168"/>
    </source>
</evidence>
<dbReference type="InterPro" id="IPR029066">
    <property type="entry name" value="PLP-binding_barrel"/>
</dbReference>
<reference evidence="6 7" key="1">
    <citation type="submission" date="2018-10" db="EMBL/GenBank/DDBJ databases">
        <authorList>
            <person name="Criscuolo A."/>
        </authorList>
    </citation>
    <scope>NUCLEOTIDE SEQUENCE [LARGE SCALE GENOMIC DNA]</scope>
    <source>
        <strain evidence="6">DnA1</strain>
    </source>
</reference>
<dbReference type="Gene3D" id="3.20.20.10">
    <property type="entry name" value="Alanine racemase"/>
    <property type="match status" value="1"/>
</dbReference>
<dbReference type="Proteomes" id="UP000277294">
    <property type="component" value="Unassembled WGS sequence"/>
</dbReference>
<dbReference type="NCBIfam" id="TIGR00044">
    <property type="entry name" value="YggS family pyridoxal phosphate-dependent enzyme"/>
    <property type="match status" value="1"/>
</dbReference>
<comment type="cofactor">
    <cofactor evidence="3">
        <name>pyridoxal 5'-phosphate</name>
        <dbReference type="ChEBI" id="CHEBI:597326"/>
    </cofactor>
</comment>
<dbReference type="PROSITE" id="PS01211">
    <property type="entry name" value="UPF0001"/>
    <property type="match status" value="1"/>
</dbReference>
<dbReference type="RefSeq" id="WP_124082036.1">
    <property type="nucleotide sequence ID" value="NZ_UWPJ01000040.1"/>
</dbReference>
<evidence type="ECO:0000313" key="7">
    <source>
        <dbReference type="Proteomes" id="UP000277294"/>
    </source>
</evidence>
<gene>
    <name evidence="6" type="ORF">PIGHUM_04582</name>
</gene>
<dbReference type="CDD" id="cd06824">
    <property type="entry name" value="PLPDE_III_Yggs_like"/>
    <property type="match status" value="1"/>
</dbReference>
<keyword evidence="1 2" id="KW-0663">Pyridoxal phosphate</keyword>
<name>A0A3P4B8C9_9BURK</name>
<comment type="function">
    <text evidence="2">Pyridoxal 5'-phosphate (PLP)-binding protein, which is involved in PLP homeostasis.</text>
</comment>
<dbReference type="PIRSF" id="PIRSF004848">
    <property type="entry name" value="YBL036c_PLPDEIII"/>
    <property type="match status" value="1"/>
</dbReference>
<evidence type="ECO:0000313" key="6">
    <source>
        <dbReference type="EMBL" id="VCU72483.1"/>
    </source>
</evidence>
<dbReference type="InterPro" id="IPR011078">
    <property type="entry name" value="PyrdxlP_homeostasis"/>
</dbReference>
<organism evidence="6 7">
    <name type="scientific">Pigmentiphaga humi</name>
    <dbReference type="NCBI Taxonomy" id="2478468"/>
    <lineage>
        <taxon>Bacteria</taxon>
        <taxon>Pseudomonadati</taxon>
        <taxon>Pseudomonadota</taxon>
        <taxon>Betaproteobacteria</taxon>
        <taxon>Burkholderiales</taxon>
        <taxon>Alcaligenaceae</taxon>
        <taxon>Pigmentiphaga</taxon>
    </lineage>
</organism>
<dbReference type="EMBL" id="UWPJ01000040">
    <property type="protein sequence ID" value="VCU72483.1"/>
    <property type="molecule type" value="Genomic_DNA"/>
</dbReference>
<sequence>MPPIADQLRSVRHRIELACGACGRGADEVELLAVSKTFPAAAVRQAYAAGQRAFGESYVQEAVGKLEQLQDLRADTAWHFIGPLQSNKARHVAEHFDWVHSVDRLKIAQRLSDLRPQQAPDLQVCLQVNIDGQPTKSGVAPAHLRELALAVRELPRIALRGLMCIPAPQRDPASQREVFDRLAGLLHGLNEEGLGLDTLSMGMSDDLEAAIAAGASIVRVGTAIFGARDYSS</sequence>
<dbReference type="SUPFAM" id="SSF51419">
    <property type="entry name" value="PLP-binding barrel"/>
    <property type="match status" value="1"/>
</dbReference>
<dbReference type="PANTHER" id="PTHR10146">
    <property type="entry name" value="PROLINE SYNTHETASE CO-TRANSCRIBED BACTERIAL HOMOLOG PROTEIN"/>
    <property type="match status" value="1"/>
</dbReference>
<evidence type="ECO:0000256" key="4">
    <source>
        <dbReference type="RuleBase" id="RU004514"/>
    </source>
</evidence>
<dbReference type="GO" id="GO:0030170">
    <property type="term" value="F:pyridoxal phosphate binding"/>
    <property type="evidence" value="ECO:0007669"/>
    <property type="project" value="UniProtKB-UniRule"/>
</dbReference>
<dbReference type="FunFam" id="3.20.20.10:FF:000018">
    <property type="entry name" value="Pyridoxal phosphate homeostasis protein"/>
    <property type="match status" value="1"/>
</dbReference>
<evidence type="ECO:0000256" key="2">
    <source>
        <dbReference type="HAMAP-Rule" id="MF_02087"/>
    </source>
</evidence>
<protein>
    <recommendedName>
        <fullName evidence="2">Pyridoxal phosphate homeostasis protein</fullName>
        <shortName evidence="2">PLP homeostasis protein</shortName>
    </recommendedName>
</protein>
<dbReference type="OrthoDB" id="9804072at2"/>
<keyword evidence="7" id="KW-1185">Reference proteome</keyword>
<dbReference type="Pfam" id="PF01168">
    <property type="entry name" value="Ala_racemase_N"/>
    <property type="match status" value="1"/>
</dbReference>
<dbReference type="AlphaFoldDB" id="A0A3P4B8C9"/>
<dbReference type="PANTHER" id="PTHR10146:SF14">
    <property type="entry name" value="PYRIDOXAL PHOSPHATE HOMEOSTASIS PROTEIN"/>
    <property type="match status" value="1"/>
</dbReference>
<evidence type="ECO:0000256" key="1">
    <source>
        <dbReference type="ARBA" id="ARBA00022898"/>
    </source>
</evidence>
<dbReference type="InterPro" id="IPR001608">
    <property type="entry name" value="Ala_racemase_N"/>
</dbReference>
<proteinExistence type="inferred from homology"/>
<dbReference type="HAMAP" id="MF_02087">
    <property type="entry name" value="PLP_homeostasis"/>
    <property type="match status" value="1"/>
</dbReference>
<accession>A0A3P4B8C9</accession>